<dbReference type="SUPFAM" id="SSF55781">
    <property type="entry name" value="GAF domain-like"/>
    <property type="match status" value="1"/>
</dbReference>
<dbReference type="InterPro" id="IPR050707">
    <property type="entry name" value="HTH_MetabolicPath_Reg"/>
</dbReference>
<dbReference type="SUPFAM" id="SSF46785">
    <property type="entry name" value="Winged helix' DNA-binding domain"/>
    <property type="match status" value="1"/>
</dbReference>
<evidence type="ECO:0000256" key="2">
    <source>
        <dbReference type="ARBA" id="ARBA00023125"/>
    </source>
</evidence>
<evidence type="ECO:0008006" key="8">
    <source>
        <dbReference type="Google" id="ProtNLM"/>
    </source>
</evidence>
<organism evidence="6 7">
    <name type="scientific">Peptoanaerobacter stomatis</name>
    <dbReference type="NCBI Taxonomy" id="796937"/>
    <lineage>
        <taxon>Bacteria</taxon>
        <taxon>Bacillati</taxon>
        <taxon>Bacillota</taxon>
        <taxon>Clostridia</taxon>
        <taxon>Peptostreptococcales</taxon>
        <taxon>Filifactoraceae</taxon>
        <taxon>Peptoanaerobacter</taxon>
    </lineage>
</organism>
<dbReference type="RefSeq" id="WP_009525920.1">
    <property type="nucleotide sequence ID" value="NZ_JH414558.1"/>
</dbReference>
<dbReference type="Gene3D" id="1.10.10.10">
    <property type="entry name" value="Winged helix-like DNA-binding domain superfamily/Winged helix DNA-binding domain"/>
    <property type="match status" value="1"/>
</dbReference>
<feature type="domain" description="IclR-ED" evidence="5">
    <location>
        <begin position="65"/>
        <end position="247"/>
    </location>
</feature>
<proteinExistence type="predicted"/>
<feature type="domain" description="HTH iclR-type" evidence="4">
    <location>
        <begin position="2"/>
        <end position="64"/>
    </location>
</feature>
<dbReference type="EMBL" id="AFZE01000009">
    <property type="protein sequence ID" value="EHL15720.1"/>
    <property type="molecule type" value="Genomic_DNA"/>
</dbReference>
<evidence type="ECO:0000259" key="4">
    <source>
        <dbReference type="PROSITE" id="PS51077"/>
    </source>
</evidence>
<sequence length="251" mass="27924">MIQSIQRAVKILDVMKIPDKEFSIREISLATSLSASTVHRILATLVECNYVTHDEVTHNYKLGSALISLGIAAIHNTKLQEASVRILKKLSSLTQEDSFLMIRSGNKGIIIQKEQGPNNLKVVENFGYEISLHWGAIRKVLLAYQSDEFIQKYIKEEFKPTPTRITLNTDNLIDELKSIRENKLAISTGDYIHNGVGIGAPVFDYTSKLVASIGIIGTTSRINKNNIEKMSKTVSNCAKELSNIMGYVGQN</sequence>
<keyword evidence="2" id="KW-0238">DNA-binding</keyword>
<protein>
    <recommendedName>
        <fullName evidence="8">Transcriptional regulator, IclR family, C-terminal domain protein</fullName>
    </recommendedName>
</protein>
<dbReference type="InterPro" id="IPR036390">
    <property type="entry name" value="WH_DNA-bd_sf"/>
</dbReference>
<dbReference type="PROSITE" id="PS51077">
    <property type="entry name" value="HTH_ICLR"/>
    <property type="match status" value="1"/>
</dbReference>
<dbReference type="GO" id="GO:0003700">
    <property type="term" value="F:DNA-binding transcription factor activity"/>
    <property type="evidence" value="ECO:0007669"/>
    <property type="project" value="TreeGrafter"/>
</dbReference>
<evidence type="ECO:0000256" key="1">
    <source>
        <dbReference type="ARBA" id="ARBA00023015"/>
    </source>
</evidence>
<reference evidence="6 7" key="1">
    <citation type="submission" date="2011-08" db="EMBL/GenBank/DDBJ databases">
        <title>The Genome Sequence of Eubacteriaceae bacterium ACC19a.</title>
        <authorList>
            <consortium name="The Broad Institute Genome Sequencing Platform"/>
            <person name="Earl A."/>
            <person name="Ward D."/>
            <person name="Feldgarden M."/>
            <person name="Gevers D."/>
            <person name="Sizova M."/>
            <person name="Hazen A."/>
            <person name="Epstein S."/>
            <person name="Young S.K."/>
            <person name="Zeng Q."/>
            <person name="Gargeya S."/>
            <person name="Fitzgerald M."/>
            <person name="Haas B."/>
            <person name="Abouelleil A."/>
            <person name="Alvarado L."/>
            <person name="Arachchi H.M."/>
            <person name="Berlin A."/>
            <person name="Brown A."/>
            <person name="Chapman S.B."/>
            <person name="Chen Z."/>
            <person name="Dunbar C."/>
            <person name="Freedman E."/>
            <person name="Gearin G."/>
            <person name="Gellesch M."/>
            <person name="Goldberg J."/>
            <person name="Griggs A."/>
            <person name="Gujja S."/>
            <person name="Heiman D."/>
            <person name="Howarth C."/>
            <person name="Larson L."/>
            <person name="Lui A."/>
            <person name="MacDonald P.J.P."/>
            <person name="Montmayeur A."/>
            <person name="Murphy C."/>
            <person name="Neiman D."/>
            <person name="Pearson M."/>
            <person name="Priest M."/>
            <person name="Roberts A."/>
            <person name="Saif S."/>
            <person name="Shea T."/>
            <person name="Shenoy N."/>
            <person name="Sisk P."/>
            <person name="Stolte C."/>
            <person name="Sykes S."/>
            <person name="Wortman J."/>
            <person name="Nusbaum C."/>
            <person name="Birren B."/>
        </authorList>
    </citation>
    <scope>NUCLEOTIDE SEQUENCE [LARGE SCALE GENOMIC DNA]</scope>
    <source>
        <strain evidence="6 7">ACC19a</strain>
    </source>
</reference>
<dbReference type="PATRIC" id="fig|796937.3.peg.885"/>
<dbReference type="AlphaFoldDB" id="G9WZU0"/>
<dbReference type="GO" id="GO:0003677">
    <property type="term" value="F:DNA binding"/>
    <property type="evidence" value="ECO:0007669"/>
    <property type="project" value="UniProtKB-KW"/>
</dbReference>
<dbReference type="PANTHER" id="PTHR30136:SF35">
    <property type="entry name" value="HTH-TYPE TRANSCRIPTIONAL REGULATOR RV1719"/>
    <property type="match status" value="1"/>
</dbReference>
<dbReference type="InterPro" id="IPR036388">
    <property type="entry name" value="WH-like_DNA-bd_sf"/>
</dbReference>
<comment type="caution">
    <text evidence="6">The sequence shown here is derived from an EMBL/GenBank/DDBJ whole genome shotgun (WGS) entry which is preliminary data.</text>
</comment>
<name>G9WZU0_9FIRM</name>
<evidence type="ECO:0000313" key="7">
    <source>
        <dbReference type="Proteomes" id="UP000006437"/>
    </source>
</evidence>
<dbReference type="Pfam" id="PF01614">
    <property type="entry name" value="IclR_C"/>
    <property type="match status" value="1"/>
</dbReference>
<dbReference type="SMART" id="SM00346">
    <property type="entry name" value="HTH_ICLR"/>
    <property type="match status" value="1"/>
</dbReference>
<evidence type="ECO:0000259" key="5">
    <source>
        <dbReference type="PROSITE" id="PS51078"/>
    </source>
</evidence>
<dbReference type="Proteomes" id="UP000006437">
    <property type="component" value="Unassembled WGS sequence"/>
</dbReference>
<dbReference type="InterPro" id="IPR029016">
    <property type="entry name" value="GAF-like_dom_sf"/>
</dbReference>
<dbReference type="PROSITE" id="PS51078">
    <property type="entry name" value="ICLR_ED"/>
    <property type="match status" value="1"/>
</dbReference>
<dbReference type="Gene3D" id="3.30.450.40">
    <property type="match status" value="1"/>
</dbReference>
<dbReference type="InterPro" id="IPR005471">
    <property type="entry name" value="Tscrpt_reg_IclR_N"/>
</dbReference>
<dbReference type="BioCyc" id="EBAC796937-HMP:GMGH-1699-MONOMER"/>
<accession>G9WZU0</accession>
<gene>
    <name evidence="6" type="ORF">HMPREF9629_01691</name>
</gene>
<dbReference type="HOGENOM" id="CLU_062618_2_1_9"/>
<keyword evidence="3" id="KW-0804">Transcription</keyword>
<dbReference type="PANTHER" id="PTHR30136">
    <property type="entry name" value="HELIX-TURN-HELIX TRANSCRIPTIONAL REGULATOR, ICLR FAMILY"/>
    <property type="match status" value="1"/>
</dbReference>
<evidence type="ECO:0000313" key="6">
    <source>
        <dbReference type="EMBL" id="EHL15720.1"/>
    </source>
</evidence>
<dbReference type="Pfam" id="PF09339">
    <property type="entry name" value="HTH_IclR"/>
    <property type="match status" value="1"/>
</dbReference>
<evidence type="ECO:0000256" key="3">
    <source>
        <dbReference type="ARBA" id="ARBA00023163"/>
    </source>
</evidence>
<keyword evidence="1" id="KW-0805">Transcription regulation</keyword>
<dbReference type="InterPro" id="IPR014757">
    <property type="entry name" value="Tscrpt_reg_IclR_C"/>
</dbReference>
<dbReference type="GO" id="GO:0045892">
    <property type="term" value="P:negative regulation of DNA-templated transcription"/>
    <property type="evidence" value="ECO:0007669"/>
    <property type="project" value="TreeGrafter"/>
</dbReference>